<dbReference type="SUPFAM" id="SSF51735">
    <property type="entry name" value="NAD(P)-binding Rossmann-fold domains"/>
    <property type="match status" value="1"/>
</dbReference>
<dbReference type="RefSeq" id="WP_044310636.1">
    <property type="nucleotide sequence ID" value="NZ_JAFFRY010000059.1"/>
</dbReference>
<dbReference type="Gene3D" id="3.40.50.720">
    <property type="entry name" value="NAD(P)-binding Rossmann-like Domain"/>
    <property type="match status" value="1"/>
</dbReference>
<protein>
    <submittedName>
        <fullName evidence="2">NAD(P)-dependent alcohol dehydrogenase</fullName>
    </submittedName>
</protein>
<dbReference type="InterPro" id="IPR020843">
    <property type="entry name" value="ER"/>
</dbReference>
<evidence type="ECO:0000313" key="2">
    <source>
        <dbReference type="EMBL" id="MDH4623147.1"/>
    </source>
</evidence>
<dbReference type="AlphaFoldDB" id="A0A0Q0ABS6"/>
<dbReference type="InterPro" id="IPR036291">
    <property type="entry name" value="NAD(P)-bd_dom_sf"/>
</dbReference>
<dbReference type="PANTHER" id="PTHR45033:SF2">
    <property type="entry name" value="ZINC-TYPE ALCOHOL DEHYDROGENASE-LIKE PROTEIN C1773.06C"/>
    <property type="match status" value="1"/>
</dbReference>
<dbReference type="EMBL" id="JAFFRZ010000001">
    <property type="protein sequence ID" value="MDH4623147.1"/>
    <property type="molecule type" value="Genomic_DNA"/>
</dbReference>
<evidence type="ECO:0000259" key="1">
    <source>
        <dbReference type="SMART" id="SM00829"/>
    </source>
</evidence>
<organism evidence="2 3">
    <name type="scientific">Pseudomonas syringae pv. papulans</name>
    <dbReference type="NCBI Taxonomy" id="83963"/>
    <lineage>
        <taxon>Bacteria</taxon>
        <taxon>Pseudomonadati</taxon>
        <taxon>Pseudomonadota</taxon>
        <taxon>Gammaproteobacteria</taxon>
        <taxon>Pseudomonadales</taxon>
        <taxon>Pseudomonadaceae</taxon>
        <taxon>Pseudomonas</taxon>
        <taxon>Pseudomonas syringae</taxon>
    </lineage>
</organism>
<dbReference type="InterPro" id="IPR013154">
    <property type="entry name" value="ADH-like_N"/>
</dbReference>
<comment type="caution">
    <text evidence="2">The sequence shown here is derived from an EMBL/GenBank/DDBJ whole genome shotgun (WGS) entry which is preliminary data.</text>
</comment>
<dbReference type="GO" id="GO:0016491">
    <property type="term" value="F:oxidoreductase activity"/>
    <property type="evidence" value="ECO:0007669"/>
    <property type="project" value="InterPro"/>
</dbReference>
<gene>
    <name evidence="2" type="ORF">JW322_15590</name>
</gene>
<dbReference type="SMART" id="SM00829">
    <property type="entry name" value="PKS_ER"/>
    <property type="match status" value="1"/>
</dbReference>
<dbReference type="Gene3D" id="3.90.180.10">
    <property type="entry name" value="Medium-chain alcohol dehydrogenases, catalytic domain"/>
    <property type="match status" value="1"/>
</dbReference>
<sequence>MPTYRLGKIPGIEHIVLDNEPVQSAPRPGEITVRVLATSLNQHDYNVVMGRLPSEPGRVLLSDACCIVESVGDGVTQFQAGDRVISCFFPSWNSGRQKVPGFSTVPGDGVDGFACSFVTKPASHFVHAPSNLDAFGCATLTTAALTAWRALVVENQVKPGDSVLTLGTGGVSIFAVQFSRMLGATVIGTSSADSKLEKLRALGVGECVNYSQDENWGQRVRALSGGVGVDHVVEVGGQGTLAQSIEASRVGGSIALIGVLTGIGGYVPLAAMMGKQIRLQGITVASRQDLENMVKAIEANQLQPVIDTVFPLSDLQGAFRHMESGQHFGKIVIDHTK</sequence>
<dbReference type="SUPFAM" id="SSF50129">
    <property type="entry name" value="GroES-like"/>
    <property type="match status" value="1"/>
</dbReference>
<dbReference type="InterPro" id="IPR011032">
    <property type="entry name" value="GroES-like_sf"/>
</dbReference>
<feature type="domain" description="Enoyl reductase (ER)" evidence="1">
    <location>
        <begin position="11"/>
        <end position="333"/>
    </location>
</feature>
<dbReference type="Proteomes" id="UP001162155">
    <property type="component" value="Unassembled WGS sequence"/>
</dbReference>
<dbReference type="InterPro" id="IPR052711">
    <property type="entry name" value="Zinc_ADH-like"/>
</dbReference>
<dbReference type="Pfam" id="PF08240">
    <property type="entry name" value="ADH_N"/>
    <property type="match status" value="1"/>
</dbReference>
<dbReference type="Pfam" id="PF00107">
    <property type="entry name" value="ADH_zinc_N"/>
    <property type="match status" value="1"/>
</dbReference>
<dbReference type="InterPro" id="IPR013149">
    <property type="entry name" value="ADH-like_C"/>
</dbReference>
<proteinExistence type="predicted"/>
<reference evidence="2" key="1">
    <citation type="submission" date="2021-02" db="EMBL/GenBank/DDBJ databases">
        <title>Genome analysis of blister spot of apple pathogen from New York area.</title>
        <authorList>
            <person name="Kandel P."/>
            <person name="Hockett K.L."/>
            <person name="Santander R."/>
            <person name="Acimovic S."/>
        </authorList>
    </citation>
    <scope>NUCLEOTIDE SEQUENCE</scope>
    <source>
        <strain evidence="2">PSP1</strain>
    </source>
</reference>
<name>A0A0Q0ABS6_PSESX</name>
<evidence type="ECO:0000313" key="3">
    <source>
        <dbReference type="Proteomes" id="UP001162155"/>
    </source>
</evidence>
<dbReference type="PANTHER" id="PTHR45033">
    <property type="match status" value="1"/>
</dbReference>
<dbReference type="CDD" id="cd08276">
    <property type="entry name" value="MDR7"/>
    <property type="match status" value="1"/>
</dbReference>
<accession>A0A0Q0ABS6</accession>